<feature type="compositionally biased region" description="Low complexity" evidence="4">
    <location>
        <begin position="30"/>
        <end position="41"/>
    </location>
</feature>
<dbReference type="Gene3D" id="3.30.559.10">
    <property type="entry name" value="Chloramphenicol acetyltransferase-like domain"/>
    <property type="match status" value="2"/>
</dbReference>
<dbReference type="Pfam" id="PF00501">
    <property type="entry name" value="AMP-binding"/>
    <property type="match status" value="1"/>
</dbReference>
<evidence type="ECO:0000256" key="2">
    <source>
        <dbReference type="ARBA" id="ARBA00022450"/>
    </source>
</evidence>
<dbReference type="PANTHER" id="PTHR45527:SF1">
    <property type="entry name" value="FATTY ACID SYNTHASE"/>
    <property type="match status" value="1"/>
</dbReference>
<evidence type="ECO:0000259" key="5">
    <source>
        <dbReference type="PROSITE" id="PS50075"/>
    </source>
</evidence>
<dbReference type="InterPro" id="IPR025110">
    <property type="entry name" value="AMP-bd_C"/>
</dbReference>
<evidence type="ECO:0000256" key="1">
    <source>
        <dbReference type="ARBA" id="ARBA00001957"/>
    </source>
</evidence>
<sequence>MSDLSKRLAALPPEKRALLSRQLKNKTESPRGPAVPRRPPNVAVPLSFAQQRLWFLDQLEPDSPLYNVPTNVRLTGKLDAEVLRRSLNEIVRRHEVLRTTFTPQSQDGRAVQVIAPALSLALPVVDLQDLPRAEQDAAVERHALAEARHVFALQKGPLVRATLLRLAEREHVLLLNMHHIISDGWSMGVMLQEMGTLYASLAAGRASVLPELPVQYADYSVWQREWLSGEEYAKQAAYWKARLSGSLPVLELPTDRPRPAVQSFRGAHHLFVLDAPLTAALKDVSRQEGVTLFMTMLAAFKLLLHRYNGQVDLLVGTPIANRTQPELEGLIGYFANTLVLRTDLDGDPTFRAFLKQVEDVCLGAYAHQDLPFDQLVELIQPERSLSHMPLFQVMFVFRNDPSKPLALPELTMAPMEVESGTSKFDLTLYLMEVEGRLQVSLEYSTDLFDAATIHRMEGHFRTLLASLAADPGQRLSRVPLLTAPEQQQLLRDWNATDLAFPERACLHELFEAWVDRAPDAVAAVCGEESLSYRELNRRANQLAHRLRALGVGPNVKVGICVRRSLDAVVGLMGIVKAGGAYMPLDPAYPKERLQFMLEDVQAPVLLTQAPLLERLPAQRSRVLCLDTDWAEIAREPDTNPGHVATPEDLVYVIYTSGSTGNPKGVMLDHRGRVNNFTDFNRRFDVGPGDAVLALSSLSFDMSAYDVFGTLAAGSTIVLPVAALERDPAHWAQLMVQHRVSVWHSVPALLEMLLASVGTEKERVPRWLRLVLLGGDWIPVSLPDRLKAVVAGARVISLGGATEISMDSTIYDVVETDPAWKSIPYGMPMTNQLCYVLDAQLQPVPIGVPGELHLGGVGVAWGYLNRPELTATKFIPHPFSTRPGGRLYKTGDLARYRPDGNLELLGRIDNQVKINGLRIELGEIEAALRKLPGVDEVIVVARAEGSGPKRLVAYVVPDAGQTLTAEDVRAALKAQIPEYMVPTAYVFLEALPLTPNGKVDRRNLPAPQLIRQDAQPVVAPRTPEEKVLAGIWSALLGVEQLSVHDNFFSLGGDSVLGVQLVARARQAGLHLTPKQLFQHQTLAALAEVVEPVAARPAEEASGPRLTARQQQVADRMRAEDAGVEALYPVSPMQRNMLMRDRGPHAPGLYVVHASMQLPGDLHVERFREAWQRVLAHHPVLRTGFVWEGLDEPLQVVRRAVDVPLEAHDWRHLSLDAQREQLAALLLADRRRGFELSQAPLMRLLLIHVDASTYYFTWSNHHALLDGWSRAIVLKDVFLTYRALLANEAPTLQARRSYADYIGWIQQKDAAASEQFWRQQLSGFSGPEPLVLGPAPAPLALQEDRFDKQSLTLSAATTAALQAMGRQHQLTVNTLVQGAWVLLQHHHGQGGKDVVIGVTSSGRPTDMADVETVVGLCMNTLPLRIQVDPGTLLVPWLKELQTRQVDARQHEYTPLPRIQQLAGMSPDTVPFESIIVFENYPVDPALLEVGKGWVGKHPLARENYDVAQTEFPLRVEVIPGAELQLVLSYYRSRHGAEAITRLLEAFKALLEGMVAGPEQPLRSLVQRHL</sequence>
<evidence type="ECO:0000256" key="4">
    <source>
        <dbReference type="SAM" id="MobiDB-lite"/>
    </source>
</evidence>
<dbReference type="SUPFAM" id="SSF47336">
    <property type="entry name" value="ACP-like"/>
    <property type="match status" value="1"/>
</dbReference>
<feature type="domain" description="Carrier" evidence="5">
    <location>
        <begin position="1018"/>
        <end position="1092"/>
    </location>
</feature>
<evidence type="ECO:0000313" key="7">
    <source>
        <dbReference type="Proteomes" id="UP001342631"/>
    </source>
</evidence>
<dbReference type="Gene3D" id="3.30.559.30">
    <property type="entry name" value="Nonribosomal peptide synthetase, condensation domain"/>
    <property type="match status" value="2"/>
</dbReference>
<dbReference type="Gene3D" id="1.10.1200.10">
    <property type="entry name" value="ACP-like"/>
    <property type="match status" value="1"/>
</dbReference>
<dbReference type="Proteomes" id="UP001342631">
    <property type="component" value="Unassembled WGS sequence"/>
</dbReference>
<comment type="cofactor">
    <cofactor evidence="1">
        <name>pantetheine 4'-phosphate</name>
        <dbReference type="ChEBI" id="CHEBI:47942"/>
    </cofactor>
</comment>
<dbReference type="InterPro" id="IPR036736">
    <property type="entry name" value="ACP-like_sf"/>
</dbReference>
<dbReference type="Gene3D" id="3.40.50.980">
    <property type="match status" value="2"/>
</dbReference>
<organism evidence="6 7">
    <name type="scientific">Corallococcus caeni</name>
    <dbReference type="NCBI Taxonomy" id="3082388"/>
    <lineage>
        <taxon>Bacteria</taxon>
        <taxon>Pseudomonadati</taxon>
        <taxon>Myxococcota</taxon>
        <taxon>Myxococcia</taxon>
        <taxon>Myxococcales</taxon>
        <taxon>Cystobacterineae</taxon>
        <taxon>Myxococcaceae</taxon>
        <taxon>Corallococcus</taxon>
    </lineage>
</organism>
<dbReference type="InterPro" id="IPR020806">
    <property type="entry name" value="PKS_PP-bd"/>
</dbReference>
<dbReference type="PANTHER" id="PTHR45527">
    <property type="entry name" value="NONRIBOSOMAL PEPTIDE SYNTHETASE"/>
    <property type="match status" value="1"/>
</dbReference>
<dbReference type="InterPro" id="IPR023213">
    <property type="entry name" value="CAT-like_dom_sf"/>
</dbReference>
<accession>A0ABQ6R300</accession>
<dbReference type="InterPro" id="IPR045851">
    <property type="entry name" value="AMP-bd_C_sf"/>
</dbReference>
<dbReference type="InterPro" id="IPR020845">
    <property type="entry name" value="AMP-binding_CS"/>
</dbReference>
<dbReference type="PROSITE" id="PS00012">
    <property type="entry name" value="PHOSPHOPANTETHEINE"/>
    <property type="match status" value="1"/>
</dbReference>
<keyword evidence="3" id="KW-0597">Phosphoprotein</keyword>
<dbReference type="CDD" id="cd05930">
    <property type="entry name" value="A_NRPS"/>
    <property type="match status" value="1"/>
</dbReference>
<name>A0ABQ6R300_9BACT</name>
<keyword evidence="7" id="KW-1185">Reference proteome</keyword>
<dbReference type="EMBL" id="BTTX01000007">
    <property type="protein sequence ID" value="GMU10229.1"/>
    <property type="molecule type" value="Genomic_DNA"/>
</dbReference>
<evidence type="ECO:0000313" key="6">
    <source>
        <dbReference type="EMBL" id="GMU10229.1"/>
    </source>
</evidence>
<dbReference type="CDD" id="cd19531">
    <property type="entry name" value="LCL_NRPS-like"/>
    <property type="match status" value="1"/>
</dbReference>
<dbReference type="Gene3D" id="2.30.38.10">
    <property type="entry name" value="Luciferase, Domain 3"/>
    <property type="match status" value="1"/>
</dbReference>
<evidence type="ECO:0000256" key="3">
    <source>
        <dbReference type="ARBA" id="ARBA00022553"/>
    </source>
</evidence>
<feature type="region of interest" description="Disordered" evidence="4">
    <location>
        <begin position="18"/>
        <end position="41"/>
    </location>
</feature>
<dbReference type="InterPro" id="IPR001242">
    <property type="entry name" value="Condensation_dom"/>
</dbReference>
<dbReference type="Pfam" id="PF00668">
    <property type="entry name" value="Condensation"/>
    <property type="match status" value="2"/>
</dbReference>
<gene>
    <name evidence="6" type="ORF">ASNO1_64830</name>
</gene>
<dbReference type="InterPro" id="IPR009081">
    <property type="entry name" value="PP-bd_ACP"/>
</dbReference>
<reference evidence="6 7" key="1">
    <citation type="journal article" date="2024" name="Arch. Microbiol.">
        <title>Corallococcus caeni sp. nov., a novel myxobacterium isolated from activated sludge.</title>
        <authorList>
            <person name="Tomita S."/>
            <person name="Nakai R."/>
            <person name="Kuroda K."/>
            <person name="Kurashita H."/>
            <person name="Hatamoto M."/>
            <person name="Yamaguchi T."/>
            <person name="Narihiro T."/>
        </authorList>
    </citation>
    <scope>NUCLEOTIDE SEQUENCE [LARGE SCALE GENOMIC DNA]</scope>
    <source>
        <strain evidence="6 7">NO1</strain>
    </source>
</reference>
<dbReference type="PROSITE" id="PS00455">
    <property type="entry name" value="AMP_BINDING"/>
    <property type="match status" value="1"/>
</dbReference>
<dbReference type="SUPFAM" id="SSF52777">
    <property type="entry name" value="CoA-dependent acyltransferases"/>
    <property type="match status" value="4"/>
</dbReference>
<dbReference type="PROSITE" id="PS50075">
    <property type="entry name" value="CARRIER"/>
    <property type="match status" value="1"/>
</dbReference>
<protein>
    <recommendedName>
        <fullName evidence="5">Carrier domain-containing protein</fullName>
    </recommendedName>
</protein>
<dbReference type="SMART" id="SM00823">
    <property type="entry name" value="PKS_PP"/>
    <property type="match status" value="1"/>
</dbReference>
<dbReference type="Pfam" id="PF00550">
    <property type="entry name" value="PP-binding"/>
    <property type="match status" value="1"/>
</dbReference>
<comment type="caution">
    <text evidence="6">The sequence shown here is derived from an EMBL/GenBank/DDBJ whole genome shotgun (WGS) entry which is preliminary data.</text>
</comment>
<dbReference type="RefSeq" id="WP_338281303.1">
    <property type="nucleotide sequence ID" value="NZ_BTTX01000007.1"/>
</dbReference>
<keyword evidence="2" id="KW-0596">Phosphopantetheine</keyword>
<dbReference type="CDD" id="cd19543">
    <property type="entry name" value="DCL_NRPS"/>
    <property type="match status" value="1"/>
</dbReference>
<dbReference type="InterPro" id="IPR006162">
    <property type="entry name" value="Ppantetheine_attach_site"/>
</dbReference>
<dbReference type="Pfam" id="PF13193">
    <property type="entry name" value="AMP-binding_C"/>
    <property type="match status" value="1"/>
</dbReference>
<proteinExistence type="predicted"/>
<dbReference type="InterPro" id="IPR000873">
    <property type="entry name" value="AMP-dep_synth/lig_dom"/>
</dbReference>
<dbReference type="SUPFAM" id="SSF56801">
    <property type="entry name" value="Acetyl-CoA synthetase-like"/>
    <property type="match status" value="1"/>
</dbReference>
<dbReference type="NCBIfam" id="TIGR01733">
    <property type="entry name" value="AA-adenyl-dom"/>
    <property type="match status" value="1"/>
</dbReference>
<dbReference type="InterPro" id="IPR010071">
    <property type="entry name" value="AA_adenyl_dom"/>
</dbReference>
<dbReference type="Gene3D" id="3.30.300.30">
    <property type="match status" value="1"/>
</dbReference>